<dbReference type="EMBL" id="SRLO01001177">
    <property type="protein sequence ID" value="TNN40580.1"/>
    <property type="molecule type" value="Genomic_DNA"/>
</dbReference>
<dbReference type="AlphaFoldDB" id="A0A4Z2FI40"/>
<proteinExistence type="predicted"/>
<keyword evidence="2" id="KW-1185">Reference proteome</keyword>
<name>A0A4Z2FI40_9TELE</name>
<sequence>MLIIQKGNSHFPRGQRSGSITERHPGAWLGLSVLLKDTCAFNEGTGSVGLRGRGLSPGLYSVETVIISFIHHGRTDH</sequence>
<evidence type="ECO:0000313" key="1">
    <source>
        <dbReference type="EMBL" id="TNN40580.1"/>
    </source>
</evidence>
<gene>
    <name evidence="1" type="ORF">EYF80_049261</name>
</gene>
<comment type="caution">
    <text evidence="1">The sequence shown here is derived from an EMBL/GenBank/DDBJ whole genome shotgun (WGS) entry which is preliminary data.</text>
</comment>
<organism evidence="1 2">
    <name type="scientific">Liparis tanakae</name>
    <name type="common">Tanaka's snailfish</name>
    <dbReference type="NCBI Taxonomy" id="230148"/>
    <lineage>
        <taxon>Eukaryota</taxon>
        <taxon>Metazoa</taxon>
        <taxon>Chordata</taxon>
        <taxon>Craniata</taxon>
        <taxon>Vertebrata</taxon>
        <taxon>Euteleostomi</taxon>
        <taxon>Actinopterygii</taxon>
        <taxon>Neopterygii</taxon>
        <taxon>Teleostei</taxon>
        <taxon>Neoteleostei</taxon>
        <taxon>Acanthomorphata</taxon>
        <taxon>Eupercaria</taxon>
        <taxon>Perciformes</taxon>
        <taxon>Cottioidei</taxon>
        <taxon>Cottales</taxon>
        <taxon>Liparidae</taxon>
        <taxon>Liparis</taxon>
    </lineage>
</organism>
<accession>A0A4Z2FI40</accession>
<protein>
    <submittedName>
        <fullName evidence="1">Uncharacterized protein</fullName>
    </submittedName>
</protein>
<dbReference type="Proteomes" id="UP000314294">
    <property type="component" value="Unassembled WGS sequence"/>
</dbReference>
<evidence type="ECO:0000313" key="2">
    <source>
        <dbReference type="Proteomes" id="UP000314294"/>
    </source>
</evidence>
<reference evidence="1 2" key="1">
    <citation type="submission" date="2019-03" db="EMBL/GenBank/DDBJ databases">
        <title>First draft genome of Liparis tanakae, snailfish: a comprehensive survey of snailfish specific genes.</title>
        <authorList>
            <person name="Kim W."/>
            <person name="Song I."/>
            <person name="Jeong J.-H."/>
            <person name="Kim D."/>
            <person name="Kim S."/>
            <person name="Ryu S."/>
            <person name="Song J.Y."/>
            <person name="Lee S.K."/>
        </authorList>
    </citation>
    <scope>NUCLEOTIDE SEQUENCE [LARGE SCALE GENOMIC DNA]</scope>
    <source>
        <tissue evidence="1">Muscle</tissue>
    </source>
</reference>